<organism evidence="4 5">
    <name type="scientific">Paenibacillus artemisiicola</name>
    <dbReference type="NCBI Taxonomy" id="1172618"/>
    <lineage>
        <taxon>Bacteria</taxon>
        <taxon>Bacillati</taxon>
        <taxon>Bacillota</taxon>
        <taxon>Bacilli</taxon>
        <taxon>Bacillales</taxon>
        <taxon>Paenibacillaceae</taxon>
        <taxon>Paenibacillus</taxon>
    </lineage>
</organism>
<evidence type="ECO:0000256" key="1">
    <source>
        <dbReference type="ARBA" id="ARBA00022741"/>
    </source>
</evidence>
<dbReference type="PANTHER" id="PTHR42764">
    <property type="entry name" value="PHOSPHONATES UTILIZATION ATP-BINDING PROTEIN PHNK-RELATED"/>
    <property type="match status" value="1"/>
</dbReference>
<dbReference type="InterPro" id="IPR017871">
    <property type="entry name" value="ABC_transporter-like_CS"/>
</dbReference>
<evidence type="ECO:0000313" key="4">
    <source>
        <dbReference type="EMBL" id="MBO7745870.1"/>
    </source>
</evidence>
<dbReference type="InterPro" id="IPR003593">
    <property type="entry name" value="AAA+_ATPase"/>
</dbReference>
<dbReference type="PROSITE" id="PS50893">
    <property type="entry name" value="ABC_TRANSPORTER_2"/>
    <property type="match status" value="1"/>
</dbReference>
<dbReference type="SUPFAM" id="SSF52540">
    <property type="entry name" value="P-loop containing nucleoside triphosphate hydrolases"/>
    <property type="match status" value="1"/>
</dbReference>
<keyword evidence="5" id="KW-1185">Reference proteome</keyword>
<evidence type="ECO:0000256" key="2">
    <source>
        <dbReference type="ARBA" id="ARBA00022840"/>
    </source>
</evidence>
<accession>A0ABS3WCM8</accession>
<dbReference type="Proteomes" id="UP000670947">
    <property type="component" value="Unassembled WGS sequence"/>
</dbReference>
<dbReference type="RefSeq" id="WP_208848694.1">
    <property type="nucleotide sequence ID" value="NZ_JAGGDJ010000013.1"/>
</dbReference>
<dbReference type="Pfam" id="PF00005">
    <property type="entry name" value="ABC_tran"/>
    <property type="match status" value="1"/>
</dbReference>
<dbReference type="PROSITE" id="PS00211">
    <property type="entry name" value="ABC_TRANSPORTER_1"/>
    <property type="match status" value="1"/>
</dbReference>
<proteinExistence type="predicted"/>
<comment type="caution">
    <text evidence="4">The sequence shown here is derived from an EMBL/GenBank/DDBJ whole genome shotgun (WGS) entry which is preliminary data.</text>
</comment>
<dbReference type="InterPro" id="IPR003439">
    <property type="entry name" value="ABC_transporter-like_ATP-bd"/>
</dbReference>
<dbReference type="PANTHER" id="PTHR42764:SF1">
    <property type="entry name" value="PHOSPHONATES UTILIZATION ATP-BINDING PROTEIN PHNK-RELATED"/>
    <property type="match status" value="1"/>
</dbReference>
<sequence>MPQPSTLDLGPAAARDAASVDERPILQVRNLNKRFGDGCARCLAPNADFPGNRCPQCGAVMACIDMNFDLYPGEILGVVGESGSGKSTMVRSLYFDEEATSGEMLISTYKNGESNLLTESAQQKRYIRNHVMGMVYQNPYLGLRMSYSSSGNIAEKLFAADRFHVGRIRERAMELLGRVEIPLNRMDEAPKRFSGGMQQRVQISKALANNPPLLLLDEVTTGLDLSVQARVLDLIRSLRRELKVAMIVVSHDLGVIRMLADRTMVLRQGRIIEMGLTDQILEDPQHAYTQLLVHSLL</sequence>
<dbReference type="PIRSF" id="PIRSF037116">
    <property type="entry name" value="CP_lyase_PhnK"/>
    <property type="match status" value="1"/>
</dbReference>
<keyword evidence="2 4" id="KW-0067">ATP-binding</keyword>
<evidence type="ECO:0000313" key="5">
    <source>
        <dbReference type="Proteomes" id="UP000670947"/>
    </source>
</evidence>
<dbReference type="InterPro" id="IPR012700">
    <property type="entry name" value="PhnK"/>
</dbReference>
<dbReference type="EMBL" id="JAGGDJ010000013">
    <property type="protein sequence ID" value="MBO7745870.1"/>
    <property type="molecule type" value="Genomic_DNA"/>
</dbReference>
<feature type="domain" description="ABC transporter" evidence="3">
    <location>
        <begin position="26"/>
        <end position="293"/>
    </location>
</feature>
<reference evidence="4 5" key="1">
    <citation type="submission" date="2021-03" db="EMBL/GenBank/DDBJ databases">
        <title>Paenibacillus artemisicola MWE-103 whole genome sequence.</title>
        <authorList>
            <person name="Ham Y.J."/>
        </authorList>
    </citation>
    <scope>NUCLEOTIDE SEQUENCE [LARGE SCALE GENOMIC DNA]</scope>
    <source>
        <strain evidence="4 5">MWE-103</strain>
    </source>
</reference>
<gene>
    <name evidence="4" type="ORF">I8J29_16805</name>
</gene>
<name>A0ABS3WCM8_9BACL</name>
<dbReference type="Gene3D" id="3.40.50.300">
    <property type="entry name" value="P-loop containing nucleotide triphosphate hydrolases"/>
    <property type="match status" value="1"/>
</dbReference>
<dbReference type="InterPro" id="IPR027417">
    <property type="entry name" value="P-loop_NTPase"/>
</dbReference>
<protein>
    <submittedName>
        <fullName evidence="4">ATP-binding cassette domain-containing protein</fullName>
    </submittedName>
</protein>
<dbReference type="SMART" id="SM00382">
    <property type="entry name" value="AAA"/>
    <property type="match status" value="1"/>
</dbReference>
<keyword evidence="1" id="KW-0547">Nucleotide-binding</keyword>
<evidence type="ECO:0000259" key="3">
    <source>
        <dbReference type="PROSITE" id="PS50893"/>
    </source>
</evidence>
<dbReference type="GO" id="GO:0005524">
    <property type="term" value="F:ATP binding"/>
    <property type="evidence" value="ECO:0007669"/>
    <property type="project" value="UniProtKB-KW"/>
</dbReference>